<sequence>MVMVNESFYKWIVKLSKSEPFLSMIAQTENAQNKQTPVELILRFLIHRKIPYQSGLNVHDYLDDGMLKLANRYPGDEKLDFSTEKKIFFQTFSFLNDTIGKDVFKRWHGDGKRFKGKFMVSAYQTIAVGVSKHLDTIAQIKKQPEWMREKIEQLWKNNSYSKYLTGGTYGAMQLAKLLPEDFFRP</sequence>
<dbReference type="AlphaFoldDB" id="A0A176RTE6"/>
<evidence type="ECO:0000313" key="2">
    <source>
        <dbReference type="Proteomes" id="UP000076962"/>
    </source>
</evidence>
<keyword evidence="2" id="KW-1185">Reference proteome</keyword>
<name>A0A176RTE6_9GAMM</name>
<comment type="caution">
    <text evidence="1">The sequence shown here is derived from an EMBL/GenBank/DDBJ whole genome shotgun (WGS) entry which is preliminary data.</text>
</comment>
<accession>A0A176RTE6</accession>
<dbReference type="EMBL" id="LUTY01002982">
    <property type="protein sequence ID" value="OAD19019.1"/>
    <property type="molecule type" value="Genomic_DNA"/>
</dbReference>
<dbReference type="Proteomes" id="UP000076962">
    <property type="component" value="Unassembled WGS sequence"/>
</dbReference>
<organism evidence="1 2">
    <name type="scientific">Candidatus Thiomargarita nelsonii</name>
    <dbReference type="NCBI Taxonomy" id="1003181"/>
    <lineage>
        <taxon>Bacteria</taxon>
        <taxon>Pseudomonadati</taxon>
        <taxon>Pseudomonadota</taxon>
        <taxon>Gammaproteobacteria</taxon>
        <taxon>Thiotrichales</taxon>
        <taxon>Thiotrichaceae</taxon>
        <taxon>Thiomargarita</taxon>
    </lineage>
</organism>
<proteinExistence type="predicted"/>
<gene>
    <name evidence="1" type="ORF">THIOM_005371</name>
</gene>
<evidence type="ECO:0000313" key="1">
    <source>
        <dbReference type="EMBL" id="OAD19019.1"/>
    </source>
</evidence>
<reference evidence="1 2" key="1">
    <citation type="submission" date="2016-05" db="EMBL/GenBank/DDBJ databases">
        <title>Single-cell genome of chain-forming Candidatus Thiomargarita nelsonii and comparison to other large sulfur-oxidizing bacteria.</title>
        <authorList>
            <person name="Winkel M."/>
            <person name="Salman V."/>
            <person name="Woyke T."/>
            <person name="Schulz-Vogt H."/>
            <person name="Richter M."/>
            <person name="Flood B."/>
            <person name="Bailey J."/>
            <person name="Amann R."/>
            <person name="Mussmann M."/>
        </authorList>
    </citation>
    <scope>NUCLEOTIDE SEQUENCE [LARGE SCALE GENOMIC DNA]</scope>
    <source>
        <strain evidence="1 2">THI036</strain>
    </source>
</reference>
<protein>
    <submittedName>
        <fullName evidence="1">Uncharacterized protein</fullName>
    </submittedName>
</protein>